<comment type="caution">
    <text evidence="2">The sequence shown here is derived from an EMBL/GenBank/DDBJ whole genome shotgun (WGS) entry which is preliminary data.</text>
</comment>
<evidence type="ECO:0000313" key="3">
    <source>
        <dbReference type="Proteomes" id="UP000664164"/>
    </source>
</evidence>
<dbReference type="Pfam" id="PF12697">
    <property type="entry name" value="Abhydrolase_6"/>
    <property type="match status" value="1"/>
</dbReference>
<dbReference type="GO" id="GO:0046464">
    <property type="term" value="P:acylglycerol catabolic process"/>
    <property type="evidence" value="ECO:0007669"/>
    <property type="project" value="TreeGrafter"/>
</dbReference>
<sequence length="247" mass="27351">MYRAGTGIPLVFLHGFGSTKEDYADVIQQEALADRPVLAYDAPGCGATTCSDLGAISVPFLVSVALEVLRSKNIGRFHLVGHSMGGLTALLLADQDPSRVVSFIDIEGNVAPEDCFLSRQIISHPHPDPEDFFRDFQDRVWKSRYFSSSLYAASLPHKVRAGAVRPIFESMVELSDNGNLLDRFLALPFPRMYMYGAQNNTLSYLDLLTKKGVELAEISHSAHFPMYSNAPEMWSRITSFVQGSERA</sequence>
<dbReference type="GO" id="GO:0047372">
    <property type="term" value="F:monoacylglycerol lipase activity"/>
    <property type="evidence" value="ECO:0007669"/>
    <property type="project" value="TreeGrafter"/>
</dbReference>
<dbReference type="GO" id="GO:0016020">
    <property type="term" value="C:membrane"/>
    <property type="evidence" value="ECO:0007669"/>
    <property type="project" value="TreeGrafter"/>
</dbReference>
<dbReference type="EMBL" id="JAFNLL010000026">
    <property type="protein sequence ID" value="MBO1268606.1"/>
    <property type="molecule type" value="Genomic_DNA"/>
</dbReference>
<protein>
    <submittedName>
        <fullName evidence="2">Alpha/beta fold hydrolase</fullName>
    </submittedName>
</protein>
<dbReference type="InterPro" id="IPR029058">
    <property type="entry name" value="AB_hydrolase_fold"/>
</dbReference>
<dbReference type="InterPro" id="IPR050266">
    <property type="entry name" value="AB_hydrolase_sf"/>
</dbReference>
<evidence type="ECO:0000259" key="1">
    <source>
        <dbReference type="Pfam" id="PF12697"/>
    </source>
</evidence>
<dbReference type="PANTHER" id="PTHR43798">
    <property type="entry name" value="MONOACYLGLYCEROL LIPASE"/>
    <property type="match status" value="1"/>
</dbReference>
<evidence type="ECO:0000313" key="2">
    <source>
        <dbReference type="EMBL" id="MBO1268606.1"/>
    </source>
</evidence>
<dbReference type="PANTHER" id="PTHR43798:SF5">
    <property type="entry name" value="MONOACYLGLYCEROL LIPASE ABHD6"/>
    <property type="match status" value="1"/>
</dbReference>
<gene>
    <name evidence="2" type="ORF">J1902_11580</name>
</gene>
<dbReference type="Proteomes" id="UP000664164">
    <property type="component" value="Unassembled WGS sequence"/>
</dbReference>
<feature type="domain" description="AB hydrolase-1" evidence="1">
    <location>
        <begin position="10"/>
        <end position="230"/>
    </location>
</feature>
<organism evidence="2 3">
    <name type="scientific">Arthrobacter cavernae</name>
    <dbReference type="NCBI Taxonomy" id="2817681"/>
    <lineage>
        <taxon>Bacteria</taxon>
        <taxon>Bacillati</taxon>
        <taxon>Actinomycetota</taxon>
        <taxon>Actinomycetes</taxon>
        <taxon>Micrococcales</taxon>
        <taxon>Micrococcaceae</taxon>
        <taxon>Arthrobacter</taxon>
    </lineage>
</organism>
<dbReference type="SUPFAM" id="SSF53474">
    <property type="entry name" value="alpha/beta-Hydrolases"/>
    <property type="match status" value="1"/>
</dbReference>
<reference evidence="2" key="1">
    <citation type="submission" date="2021-03" db="EMBL/GenBank/DDBJ databases">
        <title>A new species, PO-11, isolated from a karst cave deposit.</title>
        <authorList>
            <person name="Zhaoxiaoyong W."/>
        </authorList>
    </citation>
    <scope>NUCLEOTIDE SEQUENCE</scope>
    <source>
        <strain evidence="2">PO-11</strain>
    </source>
</reference>
<dbReference type="Gene3D" id="3.40.50.1820">
    <property type="entry name" value="alpha/beta hydrolase"/>
    <property type="match status" value="1"/>
</dbReference>
<keyword evidence="2" id="KW-0378">Hydrolase</keyword>
<proteinExistence type="predicted"/>
<dbReference type="InterPro" id="IPR000073">
    <property type="entry name" value="AB_hydrolase_1"/>
</dbReference>
<dbReference type="AlphaFoldDB" id="A0A939KMV2"/>
<keyword evidence="3" id="KW-1185">Reference proteome</keyword>
<name>A0A939KMV2_9MICC</name>
<accession>A0A939KMV2</accession>